<dbReference type="InterPro" id="IPR036291">
    <property type="entry name" value="NAD(P)-bd_dom_sf"/>
</dbReference>
<evidence type="ECO:0000259" key="1">
    <source>
        <dbReference type="Pfam" id="PF01370"/>
    </source>
</evidence>
<gene>
    <name evidence="2" type="ORF">P2G67_11575</name>
</gene>
<feature type="domain" description="NAD-dependent epimerase/dehydratase" evidence="1">
    <location>
        <begin position="6"/>
        <end position="243"/>
    </location>
</feature>
<organism evidence="2 3">
    <name type="scientific">Aquibaculum arenosum</name>
    <dbReference type="NCBI Taxonomy" id="3032591"/>
    <lineage>
        <taxon>Bacteria</taxon>
        <taxon>Pseudomonadati</taxon>
        <taxon>Pseudomonadota</taxon>
        <taxon>Alphaproteobacteria</taxon>
        <taxon>Rhodospirillales</taxon>
        <taxon>Rhodovibrionaceae</taxon>
        <taxon>Aquibaculum</taxon>
    </lineage>
</organism>
<dbReference type="RefSeq" id="WP_275823223.1">
    <property type="nucleotide sequence ID" value="NZ_JARHUD010000006.1"/>
</dbReference>
<accession>A0ABT5YNT1</accession>
<name>A0ABT5YNT1_9PROT</name>
<evidence type="ECO:0000313" key="2">
    <source>
        <dbReference type="EMBL" id="MDF2096617.1"/>
    </source>
</evidence>
<dbReference type="PANTHER" id="PTHR32487:SF0">
    <property type="entry name" value="3-OXO-DELTA(4,5)-STEROID 5-BETA-REDUCTASE"/>
    <property type="match status" value="1"/>
</dbReference>
<dbReference type="CDD" id="cd08948">
    <property type="entry name" value="5beta-POR_like_SDR_a"/>
    <property type="match status" value="1"/>
</dbReference>
<sequence length="362" mass="40355">MSRKTVLVAGALGLLGRAAVEHFESLGEWDVIGVSRRAPNFPTKARFLSVDLTDRAACEAAFGSLSDVTHVVYAALYEKPDLIAGWRDQEQMAVNLAMLQNLLEPLEAAAPKLQHISLLQGAKAYGVHIEPAPVPTKERWPRHAHENFYWLQEDWIRERQRGKGWSFTIFRPQAVLGFAHGSPMNAVAAIGVYAALRRKQGLALAFPGGTGERVNEATDSRLVARAMAWAAEAPVAANETYNVHNGDALVWQHLFPRVAEVFNMEYAPEPEAQRLETEMPKQEGLWAEIAAEHGLVEPSLQRLVGSSWAFTDRTFGHGHTHPKPQSLSTIKIRSHGFHDCLDTEDALAWWLQRMQRERLLPG</sequence>
<protein>
    <submittedName>
        <fullName evidence="2">SDR family oxidoreductase</fullName>
    </submittedName>
</protein>
<dbReference type="Proteomes" id="UP001215503">
    <property type="component" value="Unassembled WGS sequence"/>
</dbReference>
<dbReference type="InterPro" id="IPR055222">
    <property type="entry name" value="PRISE-like_Rossmann-fold"/>
</dbReference>
<comment type="caution">
    <text evidence="2">The sequence shown here is derived from an EMBL/GenBank/DDBJ whole genome shotgun (WGS) entry which is preliminary data.</text>
</comment>
<keyword evidence="3" id="KW-1185">Reference proteome</keyword>
<dbReference type="SUPFAM" id="SSF51735">
    <property type="entry name" value="NAD(P)-binding Rossmann-fold domains"/>
    <property type="match status" value="1"/>
</dbReference>
<dbReference type="Pfam" id="PF01370">
    <property type="entry name" value="Epimerase"/>
    <property type="match status" value="1"/>
</dbReference>
<dbReference type="InterPro" id="IPR001509">
    <property type="entry name" value="Epimerase_deHydtase"/>
</dbReference>
<dbReference type="EMBL" id="JARHUD010000006">
    <property type="protein sequence ID" value="MDF2096617.1"/>
    <property type="molecule type" value="Genomic_DNA"/>
</dbReference>
<dbReference type="Gene3D" id="3.40.50.720">
    <property type="entry name" value="NAD(P)-binding Rossmann-like Domain"/>
    <property type="match status" value="1"/>
</dbReference>
<evidence type="ECO:0000313" key="3">
    <source>
        <dbReference type="Proteomes" id="UP001215503"/>
    </source>
</evidence>
<proteinExistence type="predicted"/>
<dbReference type="PANTHER" id="PTHR32487">
    <property type="entry name" value="3-OXO-DELTA(4,5)-STEROID 5-BETA-REDUCTASE"/>
    <property type="match status" value="1"/>
</dbReference>
<reference evidence="2 3" key="1">
    <citation type="submission" date="2023-03" db="EMBL/GenBank/DDBJ databases">
        <title>Fodinicurvata sp. CAU 1616 isolated from sea sendiment.</title>
        <authorList>
            <person name="Kim W."/>
        </authorList>
    </citation>
    <scope>NUCLEOTIDE SEQUENCE [LARGE SCALE GENOMIC DNA]</scope>
    <source>
        <strain evidence="2 3">CAU 1616</strain>
    </source>
</reference>